<dbReference type="EMBL" id="MK072264">
    <property type="protein sequence ID" value="AYV81241.1"/>
    <property type="molecule type" value="Genomic_DNA"/>
</dbReference>
<name>A0A3G5A4U4_9VIRU</name>
<sequence length="124" mass="13954">MAAFPLESKLLHGLLDAAVQSIEKNGTILDVKYKTVIIMQLDMMCSNELKLDEIVISMREISAGFWDNILKGDIKAAEPFYSQLVALHRSQIRLITSVTKMKLILSKIISNLTEMLLSRLETTT</sequence>
<accession>A0A3G5A4U4</accession>
<protein>
    <submittedName>
        <fullName evidence="1">Uncharacterized protein</fullName>
    </submittedName>
</protein>
<organism evidence="1">
    <name type="scientific">Harvfovirus sp</name>
    <dbReference type="NCBI Taxonomy" id="2487768"/>
    <lineage>
        <taxon>Viruses</taxon>
        <taxon>Varidnaviria</taxon>
        <taxon>Bamfordvirae</taxon>
        <taxon>Nucleocytoviricota</taxon>
        <taxon>Megaviricetes</taxon>
        <taxon>Imitervirales</taxon>
        <taxon>Mimiviridae</taxon>
        <taxon>Klosneuvirinae</taxon>
    </lineage>
</organism>
<proteinExistence type="predicted"/>
<evidence type="ECO:0000313" key="1">
    <source>
        <dbReference type="EMBL" id="AYV81241.1"/>
    </source>
</evidence>
<gene>
    <name evidence="1" type="ORF">Harvfovirus22_16</name>
</gene>
<reference evidence="1" key="1">
    <citation type="submission" date="2018-10" db="EMBL/GenBank/DDBJ databases">
        <title>Hidden diversity of soil giant viruses.</title>
        <authorList>
            <person name="Schulz F."/>
            <person name="Alteio L."/>
            <person name="Goudeau D."/>
            <person name="Ryan E.M."/>
            <person name="Malmstrom R.R."/>
            <person name="Blanchard J."/>
            <person name="Woyke T."/>
        </authorList>
    </citation>
    <scope>NUCLEOTIDE SEQUENCE</scope>
    <source>
        <strain evidence="1">HAV1</strain>
    </source>
</reference>